<feature type="transmembrane region" description="Helical" evidence="1">
    <location>
        <begin position="39"/>
        <end position="59"/>
    </location>
</feature>
<proteinExistence type="predicted"/>
<evidence type="ECO:0000313" key="3">
    <source>
        <dbReference type="EMBL" id="GGZ57598.1"/>
    </source>
</evidence>
<organism evidence="3 4">
    <name type="scientific">Mesonia mobilis</name>
    <dbReference type="NCBI Taxonomy" id="369791"/>
    <lineage>
        <taxon>Bacteria</taxon>
        <taxon>Pseudomonadati</taxon>
        <taxon>Bacteroidota</taxon>
        <taxon>Flavobacteriia</taxon>
        <taxon>Flavobacteriales</taxon>
        <taxon>Flavobacteriaceae</taxon>
        <taxon>Mesonia</taxon>
    </lineage>
</organism>
<keyword evidence="1" id="KW-0812">Transmembrane</keyword>
<name>A0ABQ3BUX2_9FLAO</name>
<reference evidence="4" key="1">
    <citation type="journal article" date="2019" name="Int. J. Syst. Evol. Microbiol.">
        <title>The Global Catalogue of Microorganisms (GCM) 10K type strain sequencing project: providing services to taxonomists for standard genome sequencing and annotation.</title>
        <authorList>
            <consortium name="The Broad Institute Genomics Platform"/>
            <consortium name="The Broad Institute Genome Sequencing Center for Infectious Disease"/>
            <person name="Wu L."/>
            <person name="Ma J."/>
        </authorList>
    </citation>
    <scope>NUCLEOTIDE SEQUENCE [LARGE SCALE GENOMIC DNA]</scope>
    <source>
        <strain evidence="4">KCTC 12708</strain>
    </source>
</reference>
<protein>
    <recommendedName>
        <fullName evidence="2">SHOCT domain-containing protein</fullName>
    </recommendedName>
</protein>
<keyword evidence="4" id="KW-1185">Reference proteome</keyword>
<keyword evidence="1" id="KW-1133">Transmembrane helix</keyword>
<comment type="caution">
    <text evidence="3">The sequence shown here is derived from an EMBL/GenBank/DDBJ whole genome shotgun (WGS) entry which is preliminary data.</text>
</comment>
<dbReference type="InterPro" id="IPR018649">
    <property type="entry name" value="SHOCT"/>
</dbReference>
<evidence type="ECO:0000313" key="4">
    <source>
        <dbReference type="Proteomes" id="UP000615593"/>
    </source>
</evidence>
<dbReference type="EMBL" id="BMWY01000005">
    <property type="protein sequence ID" value="GGZ57598.1"/>
    <property type="molecule type" value="Genomic_DNA"/>
</dbReference>
<feature type="domain" description="SHOCT" evidence="2">
    <location>
        <begin position="69"/>
        <end position="94"/>
    </location>
</feature>
<dbReference type="Pfam" id="PF09851">
    <property type="entry name" value="SHOCT"/>
    <property type="match status" value="1"/>
</dbReference>
<gene>
    <name evidence="3" type="ORF">GCM10008088_18820</name>
</gene>
<accession>A0ABQ3BUX2</accession>
<evidence type="ECO:0000256" key="1">
    <source>
        <dbReference type="SAM" id="Phobius"/>
    </source>
</evidence>
<sequence length="100" mass="11961">MNYKNNSATLRVTQLKNYKSNLKSKIMFFHDGSFGGMHLIWWIIWMAFIIWIFFIPTDIPYQKPKKEKPLDILKNRFAKGEISKEEFEESKKLLKSDNQS</sequence>
<evidence type="ECO:0000259" key="2">
    <source>
        <dbReference type="Pfam" id="PF09851"/>
    </source>
</evidence>
<keyword evidence="1" id="KW-0472">Membrane</keyword>
<dbReference type="Proteomes" id="UP000615593">
    <property type="component" value="Unassembled WGS sequence"/>
</dbReference>